<evidence type="ECO:0000313" key="1">
    <source>
        <dbReference type="EMBL" id="ACC85414.1"/>
    </source>
</evidence>
<proteinExistence type="predicted"/>
<dbReference type="Proteomes" id="UP000001191">
    <property type="component" value="Plasmid pNPUN03"/>
</dbReference>
<protein>
    <submittedName>
        <fullName evidence="1">Uncharacterized protein</fullName>
    </submittedName>
</protein>
<dbReference type="KEGG" id="npu:Npun_CR081"/>
<evidence type="ECO:0000313" key="2">
    <source>
        <dbReference type="Proteomes" id="UP000001191"/>
    </source>
</evidence>
<gene>
    <name evidence="1" type="ordered locus">Npun_CR081</name>
</gene>
<organism evidence="1 2">
    <name type="scientific">Nostoc punctiforme (strain ATCC 29133 / PCC 73102)</name>
    <dbReference type="NCBI Taxonomy" id="63737"/>
    <lineage>
        <taxon>Bacteria</taxon>
        <taxon>Bacillati</taxon>
        <taxon>Cyanobacteriota</taxon>
        <taxon>Cyanophyceae</taxon>
        <taxon>Nostocales</taxon>
        <taxon>Nostocaceae</taxon>
        <taxon>Nostoc</taxon>
    </lineage>
</organism>
<keyword evidence="2" id="KW-1185">Reference proteome</keyword>
<accession>B2JBW0</accession>
<dbReference type="EnsemblBacteria" id="ACC85414">
    <property type="protein sequence ID" value="ACC85414"/>
    <property type="gene ID" value="Npun_CR081"/>
</dbReference>
<geneLocation type="plasmid" evidence="1 2">
    <name>pNPUN03</name>
</geneLocation>
<name>B2JBW0_NOSP7</name>
<sequence>MIVTKINHLIITSTIKTYFSSKELIYLIEARIVELDENLELTTEDIFDTVCFEYHLNADFLEKELSCKCPFALTGFLSELETTELSDYSTLD</sequence>
<dbReference type="OrthoDB" id="490561at2"/>
<dbReference type="HOGENOM" id="CLU_186853_0_0_3"/>
<reference evidence="2" key="1">
    <citation type="submission" date="2008-04" db="EMBL/GenBank/DDBJ databases">
        <title>Complete sequence of plasmid 3 of Nostoc punctiforme ATCC 29133.</title>
        <authorList>
            <consortium name="US DOE Joint Genome Institute"/>
            <person name="Copeland A."/>
            <person name="Lucas S."/>
            <person name="Lapidus A."/>
            <person name="Glavina del Rio T."/>
            <person name="Dalin E."/>
            <person name="Tice H."/>
            <person name="Pitluck S."/>
            <person name="Chain P."/>
            <person name="Malfatti S."/>
            <person name="Shin M."/>
            <person name="Vergez L."/>
            <person name="Schmutz J."/>
            <person name="Larimer F."/>
            <person name="Land M."/>
            <person name="Hauser L."/>
            <person name="Kyrpides N."/>
            <person name="Kim E."/>
            <person name="Meeks J.C."/>
            <person name="Elhai J."/>
            <person name="Campbell E.L."/>
            <person name="Thiel T."/>
            <person name="Longmire J."/>
            <person name="Potts M."/>
            <person name="Atlas R."/>
        </authorList>
    </citation>
    <scope>NUCLEOTIDE SEQUENCE [LARGE SCALE GENOMIC DNA]</scope>
    <source>
        <strain evidence="2">ATCC 29133 / PCC 73102</strain>
        <plasmid evidence="2">Plasmid pNPUN03</plasmid>
    </source>
</reference>
<dbReference type="AlphaFoldDB" id="B2JBW0"/>
<dbReference type="EMBL" id="CP001040">
    <property type="protein sequence ID" value="ACC85414.1"/>
    <property type="molecule type" value="Genomic_DNA"/>
</dbReference>
<keyword evidence="1" id="KW-0614">Plasmid</keyword>
<dbReference type="RefSeq" id="WP_012412911.1">
    <property type="nucleotide sequence ID" value="NC_010630.1"/>
</dbReference>